<reference evidence="3 4" key="1">
    <citation type="submission" date="2016-05" db="EMBL/GenBank/DDBJ databases">
        <title>Comparative genomics of biotechnologically important yeasts.</title>
        <authorList>
            <consortium name="DOE Joint Genome Institute"/>
            <person name="Riley R."/>
            <person name="Haridas S."/>
            <person name="Wolfe K.H."/>
            <person name="Lopes M.R."/>
            <person name="Hittinger C.T."/>
            <person name="Goker M."/>
            <person name="Salamov A."/>
            <person name="Wisecaver J."/>
            <person name="Long T.M."/>
            <person name="Aerts A.L."/>
            <person name="Barry K."/>
            <person name="Choi C."/>
            <person name="Clum A."/>
            <person name="Coughlan A.Y."/>
            <person name="Deshpande S."/>
            <person name="Douglass A.P."/>
            <person name="Hanson S.J."/>
            <person name="Klenk H.-P."/>
            <person name="LaButti K."/>
            <person name="Lapidus A."/>
            <person name="Lindquist E."/>
            <person name="Lipzen A."/>
            <person name="Meier-kolthoff J.P."/>
            <person name="Ohm R.A."/>
            <person name="Otillar R.P."/>
            <person name="Pangilinan J."/>
            <person name="Peng Y."/>
            <person name="Rokas A."/>
            <person name="Rosa C.A."/>
            <person name="Scheuner C."/>
            <person name="Sibirny A.A."/>
            <person name="Slot J.C."/>
            <person name="Stielow J.B."/>
            <person name="Sun H."/>
            <person name="Kurtzman C.P."/>
            <person name="Blackwell M."/>
            <person name="Grigoriev I.V."/>
            <person name="Jeffries T.W."/>
        </authorList>
    </citation>
    <scope>NUCLEOTIDE SEQUENCE [LARGE SCALE GENOMIC DNA]</scope>
    <source>
        <strain evidence="3 4">NRRL YB-4993</strain>
    </source>
</reference>
<dbReference type="Proteomes" id="UP000092555">
    <property type="component" value="Unassembled WGS sequence"/>
</dbReference>
<dbReference type="STRING" id="869754.A0A1A0HIP5"/>
<dbReference type="EMBL" id="LXTC01000001">
    <property type="protein sequence ID" value="OBA23876.1"/>
    <property type="molecule type" value="Genomic_DNA"/>
</dbReference>
<dbReference type="InterPro" id="IPR039432">
    <property type="entry name" value="SRP9_dom"/>
</dbReference>
<comment type="caution">
    <text evidence="3">The sequence shown here is derived from an EMBL/GenBank/DDBJ whole genome shotgun (WGS) entry which is preliminary data.</text>
</comment>
<dbReference type="Pfam" id="PF05486">
    <property type="entry name" value="SRP9-21"/>
    <property type="match status" value="1"/>
</dbReference>
<dbReference type="AlphaFoldDB" id="A0A1A0HIP5"/>
<accession>A0A1A0HIP5</accession>
<evidence type="ECO:0000313" key="4">
    <source>
        <dbReference type="Proteomes" id="UP000092555"/>
    </source>
</evidence>
<sequence>MTKSNNKNRDAAKSAPLKKKNSNPALEEFIYNASDLLEAFPSALVSISYTVKENQENTGVKFTIRHSGQSKYLTYESFDTKEISRILAFIGPGGVTADSVNSEKKKSDPEEIEKKQDRITGLTSIMNNHDFHSS</sequence>
<proteinExistence type="predicted"/>
<feature type="region of interest" description="Disordered" evidence="1">
    <location>
        <begin position="97"/>
        <end position="134"/>
    </location>
</feature>
<protein>
    <recommendedName>
        <fullName evidence="2">SRP9 domain-containing protein</fullName>
    </recommendedName>
</protein>
<evidence type="ECO:0000313" key="3">
    <source>
        <dbReference type="EMBL" id="OBA23876.1"/>
    </source>
</evidence>
<feature type="domain" description="SRP9" evidence="2">
    <location>
        <begin position="26"/>
        <end position="96"/>
    </location>
</feature>
<name>A0A1A0HIP5_9ASCO</name>
<dbReference type="GeneID" id="30026657"/>
<evidence type="ECO:0000256" key="1">
    <source>
        <dbReference type="SAM" id="MobiDB-lite"/>
    </source>
</evidence>
<gene>
    <name evidence="3" type="ORF">METBIDRAFT_10088</name>
</gene>
<keyword evidence="4" id="KW-1185">Reference proteome</keyword>
<evidence type="ECO:0000259" key="2">
    <source>
        <dbReference type="Pfam" id="PF05486"/>
    </source>
</evidence>
<dbReference type="RefSeq" id="XP_018714357.1">
    <property type="nucleotide sequence ID" value="XM_018853681.1"/>
</dbReference>
<organism evidence="3 4">
    <name type="scientific">Metschnikowia bicuspidata var. bicuspidata NRRL YB-4993</name>
    <dbReference type="NCBI Taxonomy" id="869754"/>
    <lineage>
        <taxon>Eukaryota</taxon>
        <taxon>Fungi</taxon>
        <taxon>Dikarya</taxon>
        <taxon>Ascomycota</taxon>
        <taxon>Saccharomycotina</taxon>
        <taxon>Pichiomycetes</taxon>
        <taxon>Metschnikowiaceae</taxon>
        <taxon>Metschnikowia</taxon>
    </lineage>
</organism>
<feature type="compositionally biased region" description="Basic and acidic residues" evidence="1">
    <location>
        <begin position="101"/>
        <end position="118"/>
    </location>
</feature>
<dbReference type="OrthoDB" id="5419752at2759"/>